<dbReference type="Pfam" id="PF00892">
    <property type="entry name" value="EamA"/>
    <property type="match status" value="1"/>
</dbReference>
<dbReference type="InterPro" id="IPR051258">
    <property type="entry name" value="Diverse_Substrate_Transporter"/>
</dbReference>
<evidence type="ECO:0000313" key="10">
    <source>
        <dbReference type="EMBL" id="TQL60666.1"/>
    </source>
</evidence>
<dbReference type="SUPFAM" id="SSF103481">
    <property type="entry name" value="Multidrug resistance efflux transporter EmrE"/>
    <property type="match status" value="2"/>
</dbReference>
<feature type="transmembrane region" description="Helical" evidence="8">
    <location>
        <begin position="233"/>
        <end position="253"/>
    </location>
</feature>
<name>A0A542ZJZ0_9MICO</name>
<keyword evidence="5 8" id="KW-1133">Transmembrane helix</keyword>
<evidence type="ECO:0000256" key="3">
    <source>
        <dbReference type="ARBA" id="ARBA00022475"/>
    </source>
</evidence>
<comment type="similarity">
    <text evidence="2">Belongs to the EamA transporter family.</text>
</comment>
<evidence type="ECO:0000256" key="6">
    <source>
        <dbReference type="ARBA" id="ARBA00023136"/>
    </source>
</evidence>
<feature type="transmembrane region" description="Helical" evidence="8">
    <location>
        <begin position="35"/>
        <end position="53"/>
    </location>
</feature>
<dbReference type="PANTHER" id="PTHR42920">
    <property type="entry name" value="OS03G0707200 PROTEIN-RELATED"/>
    <property type="match status" value="1"/>
</dbReference>
<dbReference type="InterPro" id="IPR037185">
    <property type="entry name" value="EmrE-like"/>
</dbReference>
<evidence type="ECO:0000256" key="5">
    <source>
        <dbReference type="ARBA" id="ARBA00022989"/>
    </source>
</evidence>
<feature type="transmembrane region" description="Helical" evidence="8">
    <location>
        <begin position="65"/>
        <end position="85"/>
    </location>
</feature>
<feature type="transmembrane region" description="Helical" evidence="8">
    <location>
        <begin position="116"/>
        <end position="137"/>
    </location>
</feature>
<protein>
    <submittedName>
        <fullName evidence="10">Inner membrane transporter RhtA</fullName>
    </submittedName>
</protein>
<evidence type="ECO:0000256" key="1">
    <source>
        <dbReference type="ARBA" id="ARBA00004651"/>
    </source>
</evidence>
<evidence type="ECO:0000259" key="9">
    <source>
        <dbReference type="Pfam" id="PF00892"/>
    </source>
</evidence>
<comment type="subcellular location">
    <subcellularLocation>
        <location evidence="1">Cell membrane</location>
        <topology evidence="1">Multi-pass membrane protein</topology>
    </subcellularLocation>
</comment>
<feature type="transmembrane region" description="Helical" evidence="8">
    <location>
        <begin position="173"/>
        <end position="191"/>
    </location>
</feature>
<evidence type="ECO:0000256" key="4">
    <source>
        <dbReference type="ARBA" id="ARBA00022692"/>
    </source>
</evidence>
<comment type="caution">
    <text evidence="10">The sequence shown here is derived from an EMBL/GenBank/DDBJ whole genome shotgun (WGS) entry which is preliminary data.</text>
</comment>
<keyword evidence="6 8" id="KW-0472">Membrane</keyword>
<feature type="transmembrane region" description="Helical" evidence="8">
    <location>
        <begin position="143"/>
        <end position="161"/>
    </location>
</feature>
<evidence type="ECO:0000256" key="2">
    <source>
        <dbReference type="ARBA" id="ARBA00007362"/>
    </source>
</evidence>
<reference evidence="10 11" key="1">
    <citation type="submission" date="2019-06" db="EMBL/GenBank/DDBJ databases">
        <title>Sequencing the genomes of 1000 actinobacteria strains.</title>
        <authorList>
            <person name="Klenk H.-P."/>
        </authorList>
    </citation>
    <scope>NUCLEOTIDE SEQUENCE [LARGE SCALE GENOMIC DNA]</scope>
    <source>
        <strain evidence="10 11">DSM 18082</strain>
    </source>
</reference>
<organism evidence="10 11">
    <name type="scientific">Oryzihumus leptocrescens</name>
    <dbReference type="NCBI Taxonomy" id="297536"/>
    <lineage>
        <taxon>Bacteria</taxon>
        <taxon>Bacillati</taxon>
        <taxon>Actinomycetota</taxon>
        <taxon>Actinomycetes</taxon>
        <taxon>Micrococcales</taxon>
        <taxon>Intrasporangiaceae</taxon>
        <taxon>Oryzihumus</taxon>
    </lineage>
</organism>
<dbReference type="PANTHER" id="PTHR42920:SF5">
    <property type="entry name" value="EAMA DOMAIN-CONTAINING PROTEIN"/>
    <property type="match status" value="1"/>
</dbReference>
<evidence type="ECO:0000256" key="7">
    <source>
        <dbReference type="SAM" id="MobiDB-lite"/>
    </source>
</evidence>
<evidence type="ECO:0000313" key="11">
    <source>
        <dbReference type="Proteomes" id="UP000319514"/>
    </source>
</evidence>
<keyword evidence="11" id="KW-1185">Reference proteome</keyword>
<gene>
    <name evidence="10" type="ORF">FB474_2062</name>
</gene>
<dbReference type="OrthoDB" id="9815120at2"/>
<dbReference type="AlphaFoldDB" id="A0A542ZJZ0"/>
<feature type="transmembrane region" description="Helical" evidence="8">
    <location>
        <begin position="91"/>
        <end position="109"/>
    </location>
</feature>
<dbReference type="RefSeq" id="WP_141788534.1">
    <property type="nucleotide sequence ID" value="NZ_BAAAKX010000002.1"/>
</dbReference>
<dbReference type="Proteomes" id="UP000319514">
    <property type="component" value="Unassembled WGS sequence"/>
</dbReference>
<accession>A0A542ZJZ0</accession>
<feature type="compositionally biased region" description="Basic residues" evidence="7">
    <location>
        <begin position="318"/>
        <end position="331"/>
    </location>
</feature>
<dbReference type="InterPro" id="IPR000620">
    <property type="entry name" value="EamA_dom"/>
</dbReference>
<dbReference type="GO" id="GO:0005886">
    <property type="term" value="C:plasma membrane"/>
    <property type="evidence" value="ECO:0007669"/>
    <property type="project" value="UniProtKB-SubCell"/>
</dbReference>
<keyword evidence="4 8" id="KW-0812">Transmembrane</keyword>
<feature type="domain" description="EamA" evidence="9">
    <location>
        <begin position="143"/>
        <end position="276"/>
    </location>
</feature>
<evidence type="ECO:0000256" key="8">
    <source>
        <dbReference type="SAM" id="Phobius"/>
    </source>
</evidence>
<keyword evidence="3" id="KW-1003">Cell membrane</keyword>
<dbReference type="EMBL" id="VFOQ01000001">
    <property type="protein sequence ID" value="TQL60666.1"/>
    <property type="molecule type" value="Genomic_DNA"/>
</dbReference>
<feature type="region of interest" description="Disordered" evidence="7">
    <location>
        <begin position="284"/>
        <end position="331"/>
    </location>
</feature>
<proteinExistence type="inferred from homology"/>
<sequence>MSRRPPAPLLVVAAVVSVQFGGALAATLVPVVGPAGSVALRLVIAAAVLLAAARPRLGGHDRAAWLTVASFGLSLGVMNLCFYAALARLPIGVAVTIEFIGPLLLATVLSRRRLDLLAVAGAALGVALISGAVDTPWADLDLAGLGLAAAAGACWAAYIVLSGRTGARFAQLDGLALAMTVAAVLIAPLGIVTAGPRLWDADVLWRGAGIALLSSVLPYSLELMALRRLSAQVFGVLLSLEPAVAALAGRLVLGQQLRPTQLAGMGLVVAASAVVMGARPAGVQPADPLGGHDAAEGAGARSPHPAEARGAAPDPPRVRRTSPRHGRRDRT</sequence>